<dbReference type="OrthoDB" id="9805455at2"/>
<accession>H6RWC6</accession>
<evidence type="ECO:0000256" key="11">
    <source>
        <dbReference type="ARBA" id="ARBA00022884"/>
    </source>
</evidence>
<dbReference type="SUPFAM" id="SSF55681">
    <property type="entry name" value="Class II aaRS and biotin synthetases"/>
    <property type="match status" value="1"/>
</dbReference>
<keyword evidence="11 16" id="KW-0694">RNA-binding</keyword>
<dbReference type="Gene3D" id="3.50.40.10">
    <property type="entry name" value="Phenylalanyl-trna Synthetase, Chain B, domain 3"/>
    <property type="match status" value="1"/>
</dbReference>
<dbReference type="PROSITE" id="PS51483">
    <property type="entry name" value="B5"/>
    <property type="match status" value="1"/>
</dbReference>
<feature type="domain" description="TRNA-binding" evidence="17">
    <location>
        <begin position="41"/>
        <end position="163"/>
    </location>
</feature>
<evidence type="ECO:0000256" key="10">
    <source>
        <dbReference type="ARBA" id="ARBA00022842"/>
    </source>
</evidence>
<name>H6RWC6_BLASD</name>
<feature type="binding site" evidence="15">
    <location>
        <position position="477"/>
    </location>
    <ligand>
        <name>Mg(2+)</name>
        <dbReference type="ChEBI" id="CHEBI:18420"/>
        <note>shared with alpha subunit</note>
    </ligand>
</feature>
<dbReference type="InterPro" id="IPR045864">
    <property type="entry name" value="aa-tRNA-synth_II/BPL/LPL"/>
</dbReference>
<dbReference type="GO" id="GO:0006432">
    <property type="term" value="P:phenylalanyl-tRNA aminoacylation"/>
    <property type="evidence" value="ECO:0007669"/>
    <property type="project" value="UniProtKB-UniRule"/>
</dbReference>
<dbReference type="eggNOG" id="COG0073">
    <property type="taxonomic scope" value="Bacteria"/>
</dbReference>
<evidence type="ECO:0000259" key="17">
    <source>
        <dbReference type="PROSITE" id="PS50886"/>
    </source>
</evidence>
<dbReference type="GO" id="GO:0000049">
    <property type="term" value="F:tRNA binding"/>
    <property type="evidence" value="ECO:0007669"/>
    <property type="project" value="UniProtKB-UniRule"/>
</dbReference>
<proteinExistence type="inferred from homology"/>
<dbReference type="FunFam" id="3.30.70.380:FF:000001">
    <property type="entry name" value="Phenylalanine--tRNA ligase beta subunit"/>
    <property type="match status" value="1"/>
</dbReference>
<dbReference type="PROSITE" id="PS50886">
    <property type="entry name" value="TRBD"/>
    <property type="match status" value="1"/>
</dbReference>
<evidence type="ECO:0000256" key="6">
    <source>
        <dbReference type="ARBA" id="ARBA00022598"/>
    </source>
</evidence>
<protein>
    <recommendedName>
        <fullName evidence="15">Phenylalanine--tRNA ligase beta subunit</fullName>
        <ecNumber evidence="15">6.1.1.20</ecNumber>
    </recommendedName>
    <alternativeName>
        <fullName evidence="15">Phenylalanyl-tRNA synthetase beta subunit</fullName>
        <shortName evidence="15">PheRS</shortName>
    </alternativeName>
</protein>
<dbReference type="Pfam" id="PF01588">
    <property type="entry name" value="tRNA_bind"/>
    <property type="match status" value="1"/>
</dbReference>
<dbReference type="GO" id="GO:0000287">
    <property type="term" value="F:magnesium ion binding"/>
    <property type="evidence" value="ECO:0007669"/>
    <property type="project" value="UniProtKB-UniRule"/>
</dbReference>
<dbReference type="GO" id="GO:0004826">
    <property type="term" value="F:phenylalanine-tRNA ligase activity"/>
    <property type="evidence" value="ECO:0007669"/>
    <property type="project" value="UniProtKB-UniRule"/>
</dbReference>
<comment type="subcellular location">
    <subcellularLocation>
        <location evidence="1 15">Cytoplasm</location>
    </subcellularLocation>
</comment>
<dbReference type="Gene3D" id="3.30.70.380">
    <property type="entry name" value="Ferrodoxin-fold anticodon-binding domain"/>
    <property type="match status" value="1"/>
</dbReference>
<dbReference type="SMART" id="SM00873">
    <property type="entry name" value="B3_4"/>
    <property type="match status" value="1"/>
</dbReference>
<dbReference type="SUPFAM" id="SSF54991">
    <property type="entry name" value="Anticodon-binding domain of PheRS"/>
    <property type="match status" value="1"/>
</dbReference>
<dbReference type="InterPro" id="IPR036690">
    <property type="entry name" value="Fdx_antiC-bd_sf"/>
</dbReference>
<comment type="similarity">
    <text evidence="2 15">Belongs to the phenylalanyl-tRNA synthetase beta subunit family. Type 1 subfamily.</text>
</comment>
<dbReference type="HAMAP" id="MF_00283">
    <property type="entry name" value="Phe_tRNA_synth_beta1"/>
    <property type="match status" value="1"/>
</dbReference>
<dbReference type="Gene3D" id="2.40.50.140">
    <property type="entry name" value="Nucleic acid-binding proteins"/>
    <property type="match status" value="1"/>
</dbReference>
<dbReference type="InterPro" id="IPR004532">
    <property type="entry name" value="Phe-tRNA-ligase_IIc_bsu_bact"/>
</dbReference>
<comment type="cofactor">
    <cofactor evidence="15">
        <name>Mg(2+)</name>
        <dbReference type="ChEBI" id="CHEBI:18420"/>
    </cofactor>
    <text evidence="15">Binds 2 magnesium ions per tetramer.</text>
</comment>
<sequence>MRVPIGWLAEYVDVPAGTSVEELDATFVRQGLEVEGVHRPEQVTGPLVVGKVLVIEELTGFKKPIRYCRVEVGEAVAGDGGRGGVVGIVCGATNFAVGDTVVVALPGAVLPGGFAIAARKTYDHISDGMICSVRELGIGEDHAGILVLGGDGADVPAPGTPAGPVTGLDDVVVELAVTPDRGYCLAMRGIAREMGTGLATTWRDPGSVSLPAWSGEPAWQVTVADTDRCDRFSMLAMEGLDPTAPSPWWMRRRLAQAGVRSISLAVDVTNYVMLELGQPMHAFDRDAVTGPITVRLAREDEQLTTLDGTVRALSADDLLITDKTGPIGLAAVMGGASTEIGDGTTSVLLEAAHWEPTGVARTARRHRLPSEAAKRFERGVDPEMTVVALARAAELLAEYGGARVVGGLVDVDTRGPVPPIPLDAGKPSRVAGVAYPRPRVLELLEAVGCTVDGDGDALRVTPPPWRPDLTDPADLVEEVVRLGGYDEIPSVLPTAPPGRGLTDTQRRRRSVGRALAENGYVEAPSYPFIGAAALDILGVADDDPRRQVVLVRNPLSEEEPALRTTLLPGLLTTLARNLSRGQRDVALFEHGAVFPGGVRSSAPLPGVERRPAAGELAALLGAVPDQPWHVAVALAGNREPRGWWGAGRPAVWADAVQAARLVAAAAGAELAVRAGERAPWHPGRCAELLVGETVVGHAGELHPRVCAALDLPPRTSAMELDLDALPPAEVPVGPPISAFPPVLLDLALVVEDDVPAAEVAAALRAGAGELLESLRLFDVYTGAPVPAGSRSLAYAFTLRAPDRTLTSEEATAVRDAAVAAAAAATGAELRG</sequence>
<dbReference type="PROSITE" id="PS51447">
    <property type="entry name" value="FDX_ACB"/>
    <property type="match status" value="1"/>
</dbReference>
<evidence type="ECO:0000256" key="14">
    <source>
        <dbReference type="ARBA" id="ARBA00049255"/>
    </source>
</evidence>
<feature type="binding site" evidence="15">
    <location>
        <position position="468"/>
    </location>
    <ligand>
        <name>Mg(2+)</name>
        <dbReference type="ChEBI" id="CHEBI:18420"/>
        <note>shared with alpha subunit</note>
    </ligand>
</feature>
<dbReference type="SUPFAM" id="SSF46955">
    <property type="entry name" value="Putative DNA-binding domain"/>
    <property type="match status" value="1"/>
</dbReference>
<keyword evidence="6 15" id="KW-0436">Ligase</keyword>
<dbReference type="CDD" id="cd02796">
    <property type="entry name" value="tRNA_bind_bactPheRS"/>
    <property type="match status" value="1"/>
</dbReference>
<evidence type="ECO:0000256" key="1">
    <source>
        <dbReference type="ARBA" id="ARBA00004496"/>
    </source>
</evidence>
<evidence type="ECO:0000256" key="2">
    <source>
        <dbReference type="ARBA" id="ARBA00008653"/>
    </source>
</evidence>
<dbReference type="Proteomes" id="UP000007517">
    <property type="component" value="Chromosome"/>
</dbReference>
<keyword evidence="21" id="KW-1185">Reference proteome</keyword>
<evidence type="ECO:0000256" key="7">
    <source>
        <dbReference type="ARBA" id="ARBA00022723"/>
    </source>
</evidence>
<dbReference type="Pfam" id="PF17759">
    <property type="entry name" value="tRNA_synthFbeta"/>
    <property type="match status" value="1"/>
</dbReference>
<dbReference type="InterPro" id="IPR005121">
    <property type="entry name" value="Fdx_antiC-bd"/>
</dbReference>
<evidence type="ECO:0000256" key="3">
    <source>
        <dbReference type="ARBA" id="ARBA00011209"/>
    </source>
</evidence>
<reference evidence="20 21" key="1">
    <citation type="journal article" date="2012" name="J. Bacteriol.">
        <title>Genome Sequence of Blastococcus saxobsidens DD2, a Stone-Inhabiting Bacterium.</title>
        <authorList>
            <person name="Chouaia B."/>
            <person name="Crotti E."/>
            <person name="Brusetti L."/>
            <person name="Daffonchio D."/>
            <person name="Essoussi I."/>
            <person name="Nouioui I."/>
            <person name="Sbissi I."/>
            <person name="Ghodhbane-Gtari F."/>
            <person name="Gtari M."/>
            <person name="Vacherie B."/>
            <person name="Barbe V."/>
            <person name="Medigue C."/>
            <person name="Gury J."/>
            <person name="Pujic P."/>
            <person name="Normand P."/>
        </authorList>
    </citation>
    <scope>NUCLEOTIDE SEQUENCE [LARGE SCALE GENOMIC DNA]</scope>
    <source>
        <strain evidence="20 21">DD2</strain>
    </source>
</reference>
<evidence type="ECO:0000256" key="9">
    <source>
        <dbReference type="ARBA" id="ARBA00022840"/>
    </source>
</evidence>
<dbReference type="SUPFAM" id="SSF50249">
    <property type="entry name" value="Nucleic acid-binding proteins"/>
    <property type="match status" value="1"/>
</dbReference>
<evidence type="ECO:0000313" key="21">
    <source>
        <dbReference type="Proteomes" id="UP000007517"/>
    </source>
</evidence>
<keyword evidence="9 15" id="KW-0067">ATP-binding</keyword>
<evidence type="ECO:0000256" key="13">
    <source>
        <dbReference type="ARBA" id="ARBA00023146"/>
    </source>
</evidence>
<dbReference type="PANTHER" id="PTHR10947">
    <property type="entry name" value="PHENYLALANYL-TRNA SYNTHETASE BETA CHAIN AND LEUCINE-RICH REPEAT-CONTAINING PROTEIN 47"/>
    <property type="match status" value="1"/>
</dbReference>
<organism evidence="20 21">
    <name type="scientific">Blastococcus saxobsidens (strain DD2)</name>
    <dbReference type="NCBI Taxonomy" id="1146883"/>
    <lineage>
        <taxon>Bacteria</taxon>
        <taxon>Bacillati</taxon>
        <taxon>Actinomycetota</taxon>
        <taxon>Actinomycetes</taxon>
        <taxon>Geodermatophilales</taxon>
        <taxon>Geodermatophilaceae</taxon>
        <taxon>Blastococcus</taxon>
    </lineage>
</organism>
<evidence type="ECO:0000256" key="15">
    <source>
        <dbReference type="HAMAP-Rule" id="MF_00283"/>
    </source>
</evidence>
<evidence type="ECO:0000256" key="5">
    <source>
        <dbReference type="ARBA" id="ARBA00022555"/>
    </source>
</evidence>
<keyword evidence="13 15" id="KW-0030">Aminoacyl-tRNA synthetase</keyword>
<keyword evidence="8 15" id="KW-0547">Nucleotide-binding</keyword>
<dbReference type="Gene3D" id="3.30.930.10">
    <property type="entry name" value="Bira Bifunctional Protein, Domain 2"/>
    <property type="match status" value="1"/>
</dbReference>
<dbReference type="InterPro" id="IPR012340">
    <property type="entry name" value="NA-bd_OB-fold"/>
</dbReference>
<dbReference type="InterPro" id="IPR033714">
    <property type="entry name" value="tRNA_bind_bactPheRS"/>
</dbReference>
<dbReference type="RefSeq" id="WP_014376224.1">
    <property type="nucleotide sequence ID" value="NC_016943.1"/>
</dbReference>
<dbReference type="Pfam" id="PF03483">
    <property type="entry name" value="B3_4"/>
    <property type="match status" value="1"/>
</dbReference>
<keyword evidence="7 15" id="KW-0479">Metal-binding</keyword>
<dbReference type="KEGG" id="bsd:BLASA_2440"/>
<dbReference type="HOGENOM" id="CLU_016891_0_0_11"/>
<evidence type="ECO:0000259" key="19">
    <source>
        <dbReference type="PROSITE" id="PS51483"/>
    </source>
</evidence>
<dbReference type="EMBL" id="FO117623">
    <property type="protein sequence ID" value="CCG03341.1"/>
    <property type="molecule type" value="Genomic_DNA"/>
</dbReference>
<evidence type="ECO:0000256" key="4">
    <source>
        <dbReference type="ARBA" id="ARBA00022490"/>
    </source>
</evidence>
<feature type="binding site" evidence="15">
    <location>
        <position position="474"/>
    </location>
    <ligand>
        <name>Mg(2+)</name>
        <dbReference type="ChEBI" id="CHEBI:18420"/>
        <note>shared with alpha subunit</note>
    </ligand>
</feature>
<dbReference type="NCBIfam" id="TIGR00472">
    <property type="entry name" value="pheT_bact"/>
    <property type="match status" value="1"/>
</dbReference>
<dbReference type="InterPro" id="IPR002547">
    <property type="entry name" value="tRNA-bd_dom"/>
</dbReference>
<comment type="subunit">
    <text evidence="3 15">Tetramer of two alpha and two beta subunits.</text>
</comment>
<dbReference type="SMART" id="SM00874">
    <property type="entry name" value="B5"/>
    <property type="match status" value="1"/>
</dbReference>
<dbReference type="GO" id="GO:0009328">
    <property type="term" value="C:phenylalanine-tRNA ligase complex"/>
    <property type="evidence" value="ECO:0007669"/>
    <property type="project" value="TreeGrafter"/>
</dbReference>
<dbReference type="InterPro" id="IPR041616">
    <property type="entry name" value="PheRS_beta_core"/>
</dbReference>
<evidence type="ECO:0000256" key="12">
    <source>
        <dbReference type="ARBA" id="ARBA00022917"/>
    </source>
</evidence>
<evidence type="ECO:0000259" key="18">
    <source>
        <dbReference type="PROSITE" id="PS51447"/>
    </source>
</evidence>
<dbReference type="Gene3D" id="3.30.56.10">
    <property type="match status" value="2"/>
</dbReference>
<reference evidence="21" key="2">
    <citation type="submission" date="2012-02" db="EMBL/GenBank/DDBJ databases">
        <title>Complete genome sequence of Blastococcus saxobsidens strain DD2.</title>
        <authorList>
            <person name="Genoscope."/>
        </authorList>
    </citation>
    <scope>NUCLEOTIDE SEQUENCE [LARGE SCALE GENOMIC DNA]</scope>
    <source>
        <strain evidence="21">DD2</strain>
    </source>
</reference>
<evidence type="ECO:0000313" key="20">
    <source>
        <dbReference type="EMBL" id="CCG03341.1"/>
    </source>
</evidence>
<dbReference type="InterPro" id="IPR005147">
    <property type="entry name" value="tRNA_synthase_B5-dom"/>
</dbReference>
<keyword evidence="4 15" id="KW-0963">Cytoplasm</keyword>
<keyword evidence="10 15" id="KW-0460">Magnesium</keyword>
<keyword evidence="5 16" id="KW-0820">tRNA-binding</keyword>
<dbReference type="FunFam" id="3.50.40.10:FF:000001">
    <property type="entry name" value="Phenylalanine--tRNA ligase beta subunit"/>
    <property type="match status" value="1"/>
</dbReference>
<dbReference type="InterPro" id="IPR009061">
    <property type="entry name" value="DNA-bd_dom_put_sf"/>
</dbReference>
<keyword evidence="12 15" id="KW-0648">Protein biosynthesis</keyword>
<comment type="catalytic activity">
    <reaction evidence="14 15">
        <text>tRNA(Phe) + L-phenylalanine + ATP = L-phenylalanyl-tRNA(Phe) + AMP + diphosphate + H(+)</text>
        <dbReference type="Rhea" id="RHEA:19413"/>
        <dbReference type="Rhea" id="RHEA-COMP:9668"/>
        <dbReference type="Rhea" id="RHEA-COMP:9699"/>
        <dbReference type="ChEBI" id="CHEBI:15378"/>
        <dbReference type="ChEBI" id="CHEBI:30616"/>
        <dbReference type="ChEBI" id="CHEBI:33019"/>
        <dbReference type="ChEBI" id="CHEBI:58095"/>
        <dbReference type="ChEBI" id="CHEBI:78442"/>
        <dbReference type="ChEBI" id="CHEBI:78531"/>
        <dbReference type="ChEBI" id="CHEBI:456215"/>
        <dbReference type="EC" id="6.1.1.20"/>
    </reaction>
</comment>
<dbReference type="Pfam" id="PF03147">
    <property type="entry name" value="FDX-ACB"/>
    <property type="match status" value="1"/>
</dbReference>
<evidence type="ECO:0000256" key="8">
    <source>
        <dbReference type="ARBA" id="ARBA00022741"/>
    </source>
</evidence>
<dbReference type="Pfam" id="PF03484">
    <property type="entry name" value="B5"/>
    <property type="match status" value="1"/>
</dbReference>
<dbReference type="GO" id="GO:0005524">
    <property type="term" value="F:ATP binding"/>
    <property type="evidence" value="ECO:0007669"/>
    <property type="project" value="UniProtKB-UniRule"/>
</dbReference>
<dbReference type="InterPro" id="IPR005146">
    <property type="entry name" value="B3/B4_tRNA-bd"/>
</dbReference>
<dbReference type="STRING" id="1146883.BLASA_2440"/>
<dbReference type="EC" id="6.1.1.20" evidence="15"/>
<evidence type="ECO:0000256" key="16">
    <source>
        <dbReference type="PROSITE-ProRule" id="PRU00209"/>
    </source>
</evidence>
<dbReference type="SUPFAM" id="SSF56037">
    <property type="entry name" value="PheT/TilS domain"/>
    <property type="match status" value="1"/>
</dbReference>
<feature type="binding site" evidence="15">
    <location>
        <position position="478"/>
    </location>
    <ligand>
        <name>Mg(2+)</name>
        <dbReference type="ChEBI" id="CHEBI:18420"/>
        <note>shared with alpha subunit</note>
    </ligand>
</feature>
<gene>
    <name evidence="15 20" type="primary">pheT</name>
    <name evidence="20" type="ordered locus">BLASA_2440</name>
</gene>
<dbReference type="PANTHER" id="PTHR10947:SF0">
    <property type="entry name" value="PHENYLALANINE--TRNA LIGASE BETA SUBUNIT"/>
    <property type="match status" value="1"/>
</dbReference>
<feature type="domain" description="B5" evidence="19">
    <location>
        <begin position="415"/>
        <end position="490"/>
    </location>
</feature>
<dbReference type="AlphaFoldDB" id="H6RWC6"/>
<dbReference type="InterPro" id="IPR020825">
    <property type="entry name" value="Phe-tRNA_synthase-like_B3/B4"/>
</dbReference>
<dbReference type="InterPro" id="IPR045060">
    <property type="entry name" value="Phe-tRNA-ligase_IIc_bsu"/>
</dbReference>
<feature type="domain" description="FDX-ACB" evidence="18">
    <location>
        <begin position="737"/>
        <end position="830"/>
    </location>
</feature>
<dbReference type="eggNOG" id="COG0072">
    <property type="taxonomic scope" value="Bacteria"/>
</dbReference>
<dbReference type="SMART" id="SM00896">
    <property type="entry name" value="FDX-ACB"/>
    <property type="match status" value="1"/>
</dbReference>
<dbReference type="FunFam" id="3.30.930.10:FF:000130">
    <property type="entry name" value="Phenylalanine--tRNA ligase beta subunit"/>
    <property type="match status" value="1"/>
</dbReference>